<dbReference type="SFLD" id="SFLDS00003">
    <property type="entry name" value="Haloacid_Dehalogenase"/>
    <property type="match status" value="1"/>
</dbReference>
<dbReference type="GO" id="GO:0008967">
    <property type="term" value="F:phosphoglycolate phosphatase activity"/>
    <property type="evidence" value="ECO:0007669"/>
    <property type="project" value="UniProtKB-EC"/>
</dbReference>
<gene>
    <name evidence="1" type="primary">gph_1</name>
    <name evidence="1" type="ORF">JGUZn3_05670</name>
</gene>
<dbReference type="NCBIfam" id="TIGR01509">
    <property type="entry name" value="HAD-SF-IA-v3"/>
    <property type="match status" value="1"/>
</dbReference>
<dbReference type="PANTHER" id="PTHR18901">
    <property type="entry name" value="2-DEOXYGLUCOSE-6-PHOSPHATE PHOSPHATASE 2"/>
    <property type="match status" value="1"/>
</dbReference>
<dbReference type="Pfam" id="PF00702">
    <property type="entry name" value="Hydrolase"/>
    <property type="match status" value="1"/>
</dbReference>
<dbReference type="SFLD" id="SFLDG01129">
    <property type="entry name" value="C1.5:_HAD__Beta-PGM__Phosphata"/>
    <property type="match status" value="1"/>
</dbReference>
<sequence length="238" mass="26330">MNNLPKAIRPDGDLRLVIFDCDGVLIDSEKPANELIAHEARKLGWDITDDEAHIVFAGQTLPQSGREVEKKLGIKLPEGWAMQVQHKLVEIMREKAEPMPGVYKMLEQVDALGLPFRVGSNSSHAEMEAKFATTGLDEIMEGITHSAKDMGIPKPRPDIYLHAAEEEGVAPEECIVLEDSDPGVQAAKDAGMGCVLLRDKDLPGPDWPGLIRISHLSEFPEVLRKILESQHDHMSKYA</sequence>
<dbReference type="Proteomes" id="UP000516349">
    <property type="component" value="Chromosome"/>
</dbReference>
<proteinExistence type="predicted"/>
<dbReference type="InterPro" id="IPR023214">
    <property type="entry name" value="HAD_sf"/>
</dbReference>
<dbReference type="InterPro" id="IPR023198">
    <property type="entry name" value="PGP-like_dom2"/>
</dbReference>
<dbReference type="KEGG" id="ebla:JGUZn3_05670"/>
<evidence type="ECO:0000313" key="1">
    <source>
        <dbReference type="EMBL" id="QNT77812.1"/>
    </source>
</evidence>
<dbReference type="EC" id="3.1.3.18" evidence="1"/>
<protein>
    <submittedName>
        <fullName evidence="1">Phosphoglycolate phosphatase</fullName>
        <ecNumber evidence="1">3.1.3.18</ecNumber>
    </submittedName>
</protein>
<reference evidence="1 2" key="1">
    <citation type="submission" date="2020-08" db="EMBL/GenBank/DDBJ databases">
        <title>Complete genome sequence of Entomobacter blattae G55GP.</title>
        <authorList>
            <person name="Poehlein A."/>
            <person name="Guzman J."/>
            <person name="Daniel R."/>
            <person name="Vilcinskas A."/>
        </authorList>
    </citation>
    <scope>NUCLEOTIDE SEQUENCE [LARGE SCALE GENOMIC DNA]</scope>
    <source>
        <strain evidence="1 2">G55GP</strain>
    </source>
</reference>
<keyword evidence="2" id="KW-1185">Reference proteome</keyword>
<dbReference type="SUPFAM" id="SSF56784">
    <property type="entry name" value="HAD-like"/>
    <property type="match status" value="1"/>
</dbReference>
<dbReference type="AlphaFoldDB" id="A0A7H1NPV2"/>
<organism evidence="1 2">
    <name type="scientific">Entomobacter blattae</name>
    <dbReference type="NCBI Taxonomy" id="2762277"/>
    <lineage>
        <taxon>Bacteria</taxon>
        <taxon>Pseudomonadati</taxon>
        <taxon>Pseudomonadota</taxon>
        <taxon>Alphaproteobacteria</taxon>
        <taxon>Acetobacterales</taxon>
        <taxon>Acetobacteraceae</taxon>
        <taxon>Entomobacter</taxon>
    </lineage>
</organism>
<keyword evidence="1" id="KW-0378">Hydrolase</keyword>
<dbReference type="PRINTS" id="PR00413">
    <property type="entry name" value="HADHALOGNASE"/>
</dbReference>
<dbReference type="Gene3D" id="1.10.150.240">
    <property type="entry name" value="Putative phosphatase, domain 2"/>
    <property type="match status" value="1"/>
</dbReference>
<dbReference type="PANTHER" id="PTHR18901:SF38">
    <property type="entry name" value="PSEUDOURIDINE-5'-PHOSPHATASE"/>
    <property type="match status" value="1"/>
</dbReference>
<accession>A0A7H1NPV2</accession>
<dbReference type="InterPro" id="IPR036412">
    <property type="entry name" value="HAD-like_sf"/>
</dbReference>
<dbReference type="Gene3D" id="3.40.50.1000">
    <property type="entry name" value="HAD superfamily/HAD-like"/>
    <property type="match status" value="1"/>
</dbReference>
<dbReference type="RefSeq" id="WP_203414225.1">
    <property type="nucleotide sequence ID" value="NZ_CP060244.1"/>
</dbReference>
<dbReference type="EMBL" id="CP060244">
    <property type="protein sequence ID" value="QNT77812.1"/>
    <property type="molecule type" value="Genomic_DNA"/>
</dbReference>
<name>A0A7H1NPV2_9PROT</name>
<evidence type="ECO:0000313" key="2">
    <source>
        <dbReference type="Proteomes" id="UP000516349"/>
    </source>
</evidence>
<dbReference type="InterPro" id="IPR006439">
    <property type="entry name" value="HAD-SF_hydro_IA"/>
</dbReference>